<name>A0ABP1KJ73_9EUKA</name>
<dbReference type="EMBL" id="CAXDID020000244">
    <property type="protein sequence ID" value="CAL6063108.1"/>
    <property type="molecule type" value="Genomic_DNA"/>
</dbReference>
<evidence type="ECO:0000313" key="2">
    <source>
        <dbReference type="Proteomes" id="UP001642409"/>
    </source>
</evidence>
<keyword evidence="2" id="KW-1185">Reference proteome</keyword>
<accession>A0ABP1KJ73</accession>
<evidence type="ECO:0000313" key="1">
    <source>
        <dbReference type="EMBL" id="CAL6063108.1"/>
    </source>
</evidence>
<dbReference type="Proteomes" id="UP001642409">
    <property type="component" value="Unassembled WGS sequence"/>
</dbReference>
<reference evidence="1 2" key="1">
    <citation type="submission" date="2024-07" db="EMBL/GenBank/DDBJ databases">
        <authorList>
            <person name="Akdeniz Z."/>
        </authorList>
    </citation>
    <scope>NUCLEOTIDE SEQUENCE [LARGE SCALE GENOMIC DNA]</scope>
</reference>
<gene>
    <name evidence="1" type="ORF">HINF_LOCUS50673</name>
</gene>
<protein>
    <submittedName>
        <fullName evidence="1">Hypothetical_protein</fullName>
    </submittedName>
</protein>
<organism evidence="1 2">
    <name type="scientific">Hexamita inflata</name>
    <dbReference type="NCBI Taxonomy" id="28002"/>
    <lineage>
        <taxon>Eukaryota</taxon>
        <taxon>Metamonada</taxon>
        <taxon>Diplomonadida</taxon>
        <taxon>Hexamitidae</taxon>
        <taxon>Hexamitinae</taxon>
        <taxon>Hexamita</taxon>
    </lineage>
</organism>
<comment type="caution">
    <text evidence="1">The sequence shown here is derived from an EMBL/GenBank/DDBJ whole genome shotgun (WGS) entry which is preliminary data.</text>
</comment>
<sequence length="183" mass="21268">MKLTNPNSRAEQPQTLIIVCLMKEIISCRLNHNFTHAIPGMSRFQLKQSQNQFKVNIERKLHSQRPSTCVICAFSCILISKINSKTLKYTYSTQVVNQVQILLQLQLLEQGAPDSKFSKNTYRFHIKLYFKLRSTQILIILNAVQNQDFELIVPNLKAFTRLLHCTTIIRKQQTGETSYYFAQ</sequence>
<proteinExistence type="predicted"/>